<proteinExistence type="predicted"/>
<keyword evidence="3" id="KW-1185">Reference proteome</keyword>
<evidence type="ECO:0000313" key="3">
    <source>
        <dbReference type="Proteomes" id="UP000241764"/>
    </source>
</evidence>
<organism evidence="2 3">
    <name type="scientific">Phyllobacterium sophorae</name>
    <dbReference type="NCBI Taxonomy" id="1520277"/>
    <lineage>
        <taxon>Bacteria</taxon>
        <taxon>Pseudomonadati</taxon>
        <taxon>Pseudomonadota</taxon>
        <taxon>Alphaproteobacteria</taxon>
        <taxon>Hyphomicrobiales</taxon>
        <taxon>Phyllobacteriaceae</taxon>
        <taxon>Phyllobacterium</taxon>
    </lineage>
</organism>
<feature type="transmembrane region" description="Helical" evidence="1">
    <location>
        <begin position="22"/>
        <end position="47"/>
    </location>
</feature>
<name>A0A2P7AXS7_9HYPH</name>
<feature type="transmembrane region" description="Helical" evidence="1">
    <location>
        <begin position="135"/>
        <end position="154"/>
    </location>
</feature>
<protein>
    <submittedName>
        <fullName evidence="2">DUF2214 domain-containing protein</fullName>
    </submittedName>
</protein>
<dbReference type="EMBL" id="PGGM01000017">
    <property type="protein sequence ID" value="PSH59008.1"/>
    <property type="molecule type" value="Genomic_DNA"/>
</dbReference>
<comment type="caution">
    <text evidence="2">The sequence shown here is derived from an EMBL/GenBank/DDBJ whole genome shotgun (WGS) entry which is preliminary data.</text>
</comment>
<reference evidence="3" key="1">
    <citation type="submission" date="2017-11" db="EMBL/GenBank/DDBJ databases">
        <authorList>
            <person name="Kuznetsova I."/>
            <person name="Sazanova A."/>
            <person name="Chirak E."/>
            <person name="Safronova V."/>
            <person name="Willems A."/>
        </authorList>
    </citation>
    <scope>NUCLEOTIDE SEQUENCE [LARGE SCALE GENOMIC DNA]</scope>
    <source>
        <strain evidence="3">CCBAU 03422</strain>
    </source>
</reference>
<keyword evidence="1" id="KW-0472">Membrane</keyword>
<dbReference type="OrthoDB" id="118399at2"/>
<gene>
    <name evidence="2" type="ORF">CU103_26780</name>
</gene>
<feature type="transmembrane region" description="Helical" evidence="1">
    <location>
        <begin position="68"/>
        <end position="90"/>
    </location>
</feature>
<dbReference type="Proteomes" id="UP000241764">
    <property type="component" value="Unassembled WGS sequence"/>
</dbReference>
<feature type="transmembrane region" description="Helical" evidence="1">
    <location>
        <begin position="96"/>
        <end position="114"/>
    </location>
</feature>
<evidence type="ECO:0000313" key="2">
    <source>
        <dbReference type="EMBL" id="PSH59008.1"/>
    </source>
</evidence>
<accession>A0A2P7AXS7</accession>
<keyword evidence="1" id="KW-1133">Transmembrane helix</keyword>
<keyword evidence="1" id="KW-0812">Transmembrane</keyword>
<sequence length="157" mass="16756">MVELLQAFSEWPGAVVLRRVQLVYLLVNAAHIVSIGLVVGAIVSLDLRILGAFKGYPISVLGPPLSRIAAIGVVLAIATGLMLFSVRPIAYAQNTAFLVKVGLVGFGIINAVLLHRSRHWPIALSGGKIHRGVKVSAFLSITVWISAIIAGRWIGFL</sequence>
<dbReference type="AlphaFoldDB" id="A0A2P7AXS7"/>
<evidence type="ECO:0000256" key="1">
    <source>
        <dbReference type="SAM" id="Phobius"/>
    </source>
</evidence>